<feature type="compositionally biased region" description="Basic and acidic residues" evidence="12">
    <location>
        <begin position="480"/>
        <end position="497"/>
    </location>
</feature>
<dbReference type="GO" id="GO:0000785">
    <property type="term" value="C:chromatin"/>
    <property type="evidence" value="ECO:0007669"/>
    <property type="project" value="TreeGrafter"/>
</dbReference>
<feature type="repeat" description="WD" evidence="10">
    <location>
        <begin position="8"/>
        <end position="49"/>
    </location>
</feature>
<dbReference type="GeneID" id="30985888"/>
<dbReference type="OrthoDB" id="1741719at2759"/>
<dbReference type="AlphaFoldDB" id="A0A1E4SGK9"/>
<evidence type="ECO:0000256" key="1">
    <source>
        <dbReference type="ARBA" id="ARBA00004123"/>
    </source>
</evidence>
<dbReference type="GO" id="GO:0005634">
    <property type="term" value="C:nucleus"/>
    <property type="evidence" value="ECO:0007669"/>
    <property type="project" value="UniProtKB-SubCell"/>
</dbReference>
<evidence type="ECO:0000259" key="13">
    <source>
        <dbReference type="Pfam" id="PF07569"/>
    </source>
</evidence>
<protein>
    <recommendedName>
        <fullName evidence="11">Protein HIR</fullName>
    </recommendedName>
</protein>
<comment type="subcellular location">
    <subcellularLocation>
        <location evidence="1 11">Nucleus</location>
    </subcellularLocation>
</comment>
<dbReference type="SMART" id="SM00320">
    <property type="entry name" value="WD40"/>
    <property type="match status" value="6"/>
</dbReference>
<feature type="compositionally biased region" description="Polar residues" evidence="12">
    <location>
        <begin position="524"/>
        <end position="539"/>
    </location>
</feature>
<dbReference type="Pfam" id="PF09453">
    <property type="entry name" value="HIRA_B"/>
    <property type="match status" value="1"/>
</dbReference>
<evidence type="ECO:0000256" key="3">
    <source>
        <dbReference type="ARBA" id="ARBA00022491"/>
    </source>
</evidence>
<dbReference type="Pfam" id="PF07569">
    <property type="entry name" value="Hira"/>
    <property type="match status" value="1"/>
</dbReference>
<dbReference type="InterPro" id="IPR036322">
    <property type="entry name" value="WD40_repeat_dom_sf"/>
</dbReference>
<dbReference type="Proteomes" id="UP000094285">
    <property type="component" value="Unassembled WGS sequence"/>
</dbReference>
<dbReference type="SUPFAM" id="SSF50978">
    <property type="entry name" value="WD40 repeat-like"/>
    <property type="match status" value="1"/>
</dbReference>
<evidence type="ECO:0000313" key="14">
    <source>
        <dbReference type="EMBL" id="ODV78638.1"/>
    </source>
</evidence>
<gene>
    <name evidence="14" type="ORF">CANTADRAFT_90950</name>
</gene>
<evidence type="ECO:0000256" key="2">
    <source>
        <dbReference type="ARBA" id="ARBA00007306"/>
    </source>
</evidence>
<evidence type="ECO:0000256" key="8">
    <source>
        <dbReference type="ARBA" id="ARBA00023163"/>
    </source>
</evidence>
<accession>A0A1E4SGK9</accession>
<reference evidence="15" key="1">
    <citation type="submission" date="2016-05" db="EMBL/GenBank/DDBJ databases">
        <title>Comparative genomics of biotechnologically important yeasts.</title>
        <authorList>
            <consortium name="DOE Joint Genome Institute"/>
            <person name="Riley R."/>
            <person name="Haridas S."/>
            <person name="Wolfe K.H."/>
            <person name="Lopes M.R."/>
            <person name="Hittinger C.T."/>
            <person name="Goker M."/>
            <person name="Salamov A."/>
            <person name="Wisecaver J."/>
            <person name="Long T.M."/>
            <person name="Aerts A.L."/>
            <person name="Barry K."/>
            <person name="Choi C."/>
            <person name="Clum A."/>
            <person name="Coughlan A.Y."/>
            <person name="Deshpande S."/>
            <person name="Douglass A.P."/>
            <person name="Hanson S.J."/>
            <person name="Klenk H.-P."/>
            <person name="Labutti K."/>
            <person name="Lapidus A."/>
            <person name="Lindquist E."/>
            <person name="Lipzen A."/>
            <person name="Meier-Kolthoff J.P."/>
            <person name="Ohm R.A."/>
            <person name="Otillar R.P."/>
            <person name="Pangilinan J."/>
            <person name="Peng Y."/>
            <person name="Rokas A."/>
            <person name="Rosa C.A."/>
            <person name="Scheuner C."/>
            <person name="Sibirny A.A."/>
            <person name="Slot J.C."/>
            <person name="Stielow J.B."/>
            <person name="Sun H."/>
            <person name="Kurtzman C.P."/>
            <person name="Blackwell M."/>
            <person name="Grigoriev I.V."/>
            <person name="Jeffries T.W."/>
        </authorList>
    </citation>
    <scope>NUCLEOTIDE SEQUENCE [LARGE SCALE GENOMIC DNA]</scope>
    <source>
        <strain evidence="15">NRRL Y-17324</strain>
    </source>
</reference>
<dbReference type="SUPFAM" id="SSF101898">
    <property type="entry name" value="NHL repeat"/>
    <property type="match status" value="1"/>
</dbReference>
<comment type="similarity">
    <text evidence="2 11">Belongs to the WD repeat HIR1 family.</text>
</comment>
<feature type="region of interest" description="Disordered" evidence="12">
    <location>
        <begin position="466"/>
        <end position="539"/>
    </location>
</feature>
<dbReference type="InterPro" id="IPR001680">
    <property type="entry name" value="WD40_rpt"/>
</dbReference>
<keyword evidence="6 11" id="KW-0156">Chromatin regulator</keyword>
<dbReference type="Gene3D" id="2.130.10.10">
    <property type="entry name" value="YVTN repeat-like/Quinoprotein amine dehydrogenase"/>
    <property type="match status" value="2"/>
</dbReference>
<evidence type="ECO:0000256" key="11">
    <source>
        <dbReference type="RuleBase" id="RU364014"/>
    </source>
</evidence>
<dbReference type="GO" id="GO:0031491">
    <property type="term" value="F:nucleosome binding"/>
    <property type="evidence" value="ECO:0007669"/>
    <property type="project" value="TreeGrafter"/>
</dbReference>
<dbReference type="RefSeq" id="XP_020063760.1">
    <property type="nucleotide sequence ID" value="XM_020211752.1"/>
</dbReference>
<keyword evidence="3 11" id="KW-0678">Repressor</keyword>
<dbReference type="PANTHER" id="PTHR13831:SF1">
    <property type="entry name" value="PROTEIN HIR2"/>
    <property type="match status" value="1"/>
</dbReference>
<dbReference type="InterPro" id="IPR015943">
    <property type="entry name" value="WD40/YVTN_repeat-like_dom_sf"/>
</dbReference>
<name>A0A1E4SGK9_9ASCO</name>
<keyword evidence="5 11" id="KW-0677">Repeat</keyword>
<dbReference type="PROSITE" id="PS50082">
    <property type="entry name" value="WD_REPEATS_2"/>
    <property type="match status" value="1"/>
</dbReference>
<dbReference type="InterPro" id="IPR011494">
    <property type="entry name" value="HIRA-like_C"/>
</dbReference>
<evidence type="ECO:0000256" key="6">
    <source>
        <dbReference type="ARBA" id="ARBA00022853"/>
    </source>
</evidence>
<dbReference type="PANTHER" id="PTHR13831">
    <property type="entry name" value="MEMBER OF THE HIR1 FAMILY OF WD-REPEAT PROTEINS"/>
    <property type="match status" value="1"/>
</dbReference>
<dbReference type="EMBL" id="KV453913">
    <property type="protein sequence ID" value="ODV78638.1"/>
    <property type="molecule type" value="Genomic_DNA"/>
</dbReference>
<dbReference type="GO" id="GO:0006351">
    <property type="term" value="P:DNA-templated transcription"/>
    <property type="evidence" value="ECO:0007669"/>
    <property type="project" value="InterPro"/>
</dbReference>
<keyword evidence="8 11" id="KW-0804">Transcription</keyword>
<evidence type="ECO:0000313" key="15">
    <source>
        <dbReference type="Proteomes" id="UP000094285"/>
    </source>
</evidence>
<keyword evidence="4 10" id="KW-0853">WD repeat</keyword>
<dbReference type="InterPro" id="IPR019015">
    <property type="entry name" value="HIRA_B_motif"/>
</dbReference>
<proteinExistence type="inferred from homology"/>
<evidence type="ECO:0000256" key="12">
    <source>
        <dbReference type="SAM" id="MobiDB-lite"/>
    </source>
</evidence>
<evidence type="ECO:0000256" key="10">
    <source>
        <dbReference type="PROSITE-ProRule" id="PRU00221"/>
    </source>
</evidence>
<keyword evidence="9 11" id="KW-0539">Nucleus</keyword>
<evidence type="ECO:0000256" key="4">
    <source>
        <dbReference type="ARBA" id="ARBA00022574"/>
    </source>
</evidence>
<comment type="function">
    <text evidence="11">Required for replication-independent chromatin assembly and for the periodic repression of histone gene transcription during the cell cycle.</text>
</comment>
<dbReference type="GO" id="GO:0000417">
    <property type="term" value="C:HIR complex"/>
    <property type="evidence" value="ECO:0007669"/>
    <property type="project" value="TreeGrafter"/>
</dbReference>
<evidence type="ECO:0000256" key="5">
    <source>
        <dbReference type="ARBA" id="ARBA00022737"/>
    </source>
</evidence>
<dbReference type="STRING" id="984487.A0A1E4SGK9"/>
<dbReference type="GO" id="GO:0006355">
    <property type="term" value="P:regulation of DNA-templated transcription"/>
    <property type="evidence" value="ECO:0007669"/>
    <property type="project" value="InterPro"/>
</dbReference>
<keyword evidence="7 11" id="KW-0805">Transcription regulation</keyword>
<organism evidence="14 15">
    <name type="scientific">Suhomyces tanzawaensis NRRL Y-17324</name>
    <dbReference type="NCBI Taxonomy" id="984487"/>
    <lineage>
        <taxon>Eukaryota</taxon>
        <taxon>Fungi</taxon>
        <taxon>Dikarya</taxon>
        <taxon>Ascomycota</taxon>
        <taxon>Saccharomycotina</taxon>
        <taxon>Pichiomycetes</taxon>
        <taxon>Debaryomycetaceae</taxon>
        <taxon>Suhomyces</taxon>
    </lineage>
</organism>
<keyword evidence="15" id="KW-1185">Reference proteome</keyword>
<sequence>MRFLKLPSVLHGGQIHAVDINSDNTKVATAGKDGLVLVWSMAQLDQAASAEQGQGALVQGVGPLETHHNHALVVSVVRWSPSDPSQYVSGDSEGSVYLGARKLFPFPAQDPGGVSAVIDLSWSHDGRLVAWSTADGKTLLIDVANNTFQELSRLQHLDTPVIQRSVLFDPTNNYLITLGDDTLIYLYQYAYENGQYSFRLINKISRLINKNPLNVHYKRISWSPDGELVSIPTASKNQTALISLISRSKNWQNRISLVGHGLTCEVVKFNPKIFNSSETDNDNIYNVLATAGSDRTLAVWNTSKDTPIFLLQEIVDHPITDVCWDRTGTTLFISSLDGYLGIISFEKNELGYQVSQEVVSELAKFEKEFVKPLNHKYETEQPTGRRGNANQIELVEQKNSTDMLAPVITESKEEVKDAAVAEPVVKQELKKKGAIIPEVLAPPDMNEPEPQTNDDILQSAMTERLSKQPVAKPKTITTAGKEKEKIEKEKEKLEKQKITTKNGKKRIQPMLISNGGSKEDTKVESSSNGTKISTNNSSKSLIEFDKPSYSVSERFYKDNKRSKQDDGSTTKKFKRELEPIKYIGSPILNPNTSFAKVRLAVPKVRLGFQITSKSDEDTFVLDIKNGSGNETKPSRITYFKKDKQVWCDFIPRYIHLATEGSLFWALSSSDGQILTYTHASGKRLLPPLVLGSPISFLESHTNYLMAVTSIGELYVWNLEIKKVVLTTNLAPLLELSNKYQEDGLSKSDNITMCAITSSGIPLVTLSNGSGYLYNKDLGIWQTITESWWSFGSHFWDSSEENSTKSSSSSLFSEETSIIELLEQKTNEEIIRKTRTGRGKYFNKISKNMIMKEGFENLENTISISHLENKILCCELLGENKDFHKYFITYVKRICELGFKAKLFEVCNHLLGPQSDEDEENEVDTKWDPMVCGLKKHDLLKEVILACAQSRDAQRILIHFGNKIGLVEDPQPI</sequence>
<feature type="domain" description="Protein HIRA-like C-terminal" evidence="13">
    <location>
        <begin position="681"/>
        <end position="909"/>
    </location>
</feature>
<dbReference type="Pfam" id="PF00400">
    <property type="entry name" value="WD40"/>
    <property type="match status" value="1"/>
</dbReference>
<dbReference type="InterPro" id="IPR031120">
    <property type="entry name" value="HIR1-like"/>
</dbReference>
<dbReference type="GO" id="GO:0006338">
    <property type="term" value="P:chromatin remodeling"/>
    <property type="evidence" value="ECO:0007669"/>
    <property type="project" value="InterPro"/>
</dbReference>
<evidence type="ECO:0000256" key="9">
    <source>
        <dbReference type="ARBA" id="ARBA00023242"/>
    </source>
</evidence>
<evidence type="ECO:0000256" key="7">
    <source>
        <dbReference type="ARBA" id="ARBA00023015"/>
    </source>
</evidence>